<gene>
    <name evidence="1" type="ORF">RHMOL_Rhmol10G0226700</name>
</gene>
<comment type="caution">
    <text evidence="1">The sequence shown here is derived from an EMBL/GenBank/DDBJ whole genome shotgun (WGS) entry which is preliminary data.</text>
</comment>
<reference evidence="1" key="1">
    <citation type="submission" date="2022-02" db="EMBL/GenBank/DDBJ databases">
        <title>Plant Genome Project.</title>
        <authorList>
            <person name="Zhang R.-G."/>
        </authorList>
    </citation>
    <scope>NUCLEOTIDE SEQUENCE</scope>
    <source>
        <strain evidence="1">AT1</strain>
    </source>
</reference>
<dbReference type="EMBL" id="CM046397">
    <property type="protein sequence ID" value="KAI8536060.1"/>
    <property type="molecule type" value="Genomic_DNA"/>
</dbReference>
<protein>
    <submittedName>
        <fullName evidence="1">Uncharacterized protein</fullName>
    </submittedName>
</protein>
<dbReference type="Proteomes" id="UP001062846">
    <property type="component" value="Chromosome 10"/>
</dbReference>
<keyword evidence="2" id="KW-1185">Reference proteome</keyword>
<name>A0ACC0M544_RHOML</name>
<proteinExistence type="predicted"/>
<sequence>MPKLNRIEIRRREAEEAFIALNTYIRAAMGVFRLYCFIVSTTHYPRPELSPNPNYYQTQVDAVNRLVNGNEVDCHEQLRVNRHTFFRLCCLLRGVGLRDSRNVCLEERVAIFLFILGHHTKQRRTKLHFWRSIETVSRHFNVVLLGVLRLFDMLLVRPEPVPPNYHDSRWSWFPVNFVSIVCKSSACLSVVDLVDVVLILAY</sequence>
<accession>A0ACC0M544</accession>
<evidence type="ECO:0000313" key="2">
    <source>
        <dbReference type="Proteomes" id="UP001062846"/>
    </source>
</evidence>
<organism evidence="1 2">
    <name type="scientific">Rhododendron molle</name>
    <name type="common">Chinese azalea</name>
    <name type="synonym">Azalea mollis</name>
    <dbReference type="NCBI Taxonomy" id="49168"/>
    <lineage>
        <taxon>Eukaryota</taxon>
        <taxon>Viridiplantae</taxon>
        <taxon>Streptophyta</taxon>
        <taxon>Embryophyta</taxon>
        <taxon>Tracheophyta</taxon>
        <taxon>Spermatophyta</taxon>
        <taxon>Magnoliopsida</taxon>
        <taxon>eudicotyledons</taxon>
        <taxon>Gunneridae</taxon>
        <taxon>Pentapetalae</taxon>
        <taxon>asterids</taxon>
        <taxon>Ericales</taxon>
        <taxon>Ericaceae</taxon>
        <taxon>Ericoideae</taxon>
        <taxon>Rhodoreae</taxon>
        <taxon>Rhododendron</taxon>
    </lineage>
</organism>
<evidence type="ECO:0000313" key="1">
    <source>
        <dbReference type="EMBL" id="KAI8536060.1"/>
    </source>
</evidence>